<comment type="catalytic activity">
    <reaction evidence="1">
        <text>ATP + protein L-histidine = ADP + protein N-phospho-L-histidine.</text>
        <dbReference type="EC" id="2.7.13.3"/>
    </reaction>
</comment>
<dbReference type="CDD" id="cd06225">
    <property type="entry name" value="HAMP"/>
    <property type="match status" value="1"/>
</dbReference>
<dbReference type="OrthoDB" id="9815202at2"/>
<evidence type="ECO:0000256" key="8">
    <source>
        <dbReference type="ARBA" id="ARBA00022989"/>
    </source>
</evidence>
<feature type="transmembrane region" description="Helical" evidence="11">
    <location>
        <begin position="21"/>
        <end position="40"/>
    </location>
</feature>
<protein>
    <recommendedName>
        <fullName evidence="3">histidine kinase</fullName>
        <ecNumber evidence="3">2.7.13.3</ecNumber>
    </recommendedName>
</protein>
<evidence type="ECO:0000256" key="9">
    <source>
        <dbReference type="ARBA" id="ARBA00023012"/>
    </source>
</evidence>
<evidence type="ECO:0000256" key="5">
    <source>
        <dbReference type="ARBA" id="ARBA00022679"/>
    </source>
</evidence>
<dbReference type="PANTHER" id="PTHR45436">
    <property type="entry name" value="SENSOR HISTIDINE KINASE YKOH"/>
    <property type="match status" value="1"/>
</dbReference>
<dbReference type="RefSeq" id="WP_005983180.1">
    <property type="nucleotide sequence ID" value="NZ_AOSV01000003.1"/>
</dbReference>
<comment type="caution">
    <text evidence="14">The sequence shown here is derived from an EMBL/GenBank/DDBJ whole genome shotgun (WGS) entry which is preliminary data.</text>
</comment>
<dbReference type="SMART" id="SM00388">
    <property type="entry name" value="HisKA"/>
    <property type="match status" value="1"/>
</dbReference>
<keyword evidence="9" id="KW-0902">Two-component regulatory system</keyword>
<dbReference type="SMART" id="SM00387">
    <property type="entry name" value="HATPase_c"/>
    <property type="match status" value="1"/>
</dbReference>
<evidence type="ECO:0000256" key="3">
    <source>
        <dbReference type="ARBA" id="ARBA00012438"/>
    </source>
</evidence>
<dbReference type="SMART" id="SM00304">
    <property type="entry name" value="HAMP"/>
    <property type="match status" value="1"/>
</dbReference>
<dbReference type="Gene3D" id="6.10.340.10">
    <property type="match status" value="1"/>
</dbReference>
<dbReference type="Gene3D" id="3.30.565.10">
    <property type="entry name" value="Histidine kinase-like ATPase, C-terminal domain"/>
    <property type="match status" value="1"/>
</dbReference>
<feature type="domain" description="HAMP" evidence="13">
    <location>
        <begin position="185"/>
        <end position="238"/>
    </location>
</feature>
<dbReference type="FunFam" id="3.30.565.10:FF:000006">
    <property type="entry name" value="Sensor histidine kinase WalK"/>
    <property type="match status" value="1"/>
</dbReference>
<dbReference type="InterPro" id="IPR050428">
    <property type="entry name" value="TCS_sensor_his_kinase"/>
</dbReference>
<evidence type="ECO:0000256" key="2">
    <source>
        <dbReference type="ARBA" id="ARBA00004370"/>
    </source>
</evidence>
<comment type="subcellular location">
    <subcellularLocation>
        <location evidence="2">Membrane</location>
    </subcellularLocation>
</comment>
<dbReference type="PATRIC" id="fig|1262666.3.peg.221"/>
<dbReference type="EC" id="2.7.13.3" evidence="3"/>
<keyword evidence="5" id="KW-0808">Transferase</keyword>
<keyword evidence="10 11" id="KW-0472">Membrane</keyword>
<proteinExistence type="predicted"/>
<dbReference type="SUPFAM" id="SSF47384">
    <property type="entry name" value="Homodimeric domain of signal transducing histidine kinase"/>
    <property type="match status" value="1"/>
</dbReference>
<dbReference type="InterPro" id="IPR036890">
    <property type="entry name" value="HATPase_C_sf"/>
</dbReference>
<dbReference type="AlphaFoldDB" id="M5Q3K2"/>
<evidence type="ECO:0000256" key="7">
    <source>
        <dbReference type="ARBA" id="ARBA00022777"/>
    </source>
</evidence>
<dbReference type="PANTHER" id="PTHR45436:SF8">
    <property type="entry name" value="HISTIDINE KINASE"/>
    <property type="match status" value="1"/>
</dbReference>
<dbReference type="InterPro" id="IPR005467">
    <property type="entry name" value="His_kinase_dom"/>
</dbReference>
<evidence type="ECO:0000313" key="15">
    <source>
        <dbReference type="Proteomes" id="UP000011922"/>
    </source>
</evidence>
<dbReference type="Pfam" id="PF00672">
    <property type="entry name" value="HAMP"/>
    <property type="match status" value="1"/>
</dbReference>
<reference evidence="14 15" key="1">
    <citation type="journal article" date="2013" name="Genome Announc.">
        <title>Draft Genome Sequence for Desulfovibrio africanus Strain PCS.</title>
        <authorList>
            <person name="Brown S.D."/>
            <person name="Utturkar S.M."/>
            <person name="Arkin A.P."/>
            <person name="Deutschbauer A.M."/>
            <person name="Elias D.A."/>
            <person name="Hazen T.C."/>
            <person name="Chakraborty R."/>
        </authorList>
    </citation>
    <scope>NUCLEOTIDE SEQUENCE [LARGE SCALE GENOMIC DNA]</scope>
    <source>
        <strain evidence="14 15">PCS</strain>
    </source>
</reference>
<dbReference type="SUPFAM" id="SSF158472">
    <property type="entry name" value="HAMP domain-like"/>
    <property type="match status" value="1"/>
</dbReference>
<dbReference type="Gene3D" id="1.10.287.130">
    <property type="match status" value="1"/>
</dbReference>
<dbReference type="InterPro" id="IPR003660">
    <property type="entry name" value="HAMP_dom"/>
</dbReference>
<evidence type="ECO:0000313" key="14">
    <source>
        <dbReference type="EMBL" id="EMG38593.1"/>
    </source>
</evidence>
<evidence type="ECO:0000256" key="10">
    <source>
        <dbReference type="ARBA" id="ARBA00023136"/>
    </source>
</evidence>
<dbReference type="PROSITE" id="PS50885">
    <property type="entry name" value="HAMP"/>
    <property type="match status" value="1"/>
</dbReference>
<dbReference type="Pfam" id="PF02518">
    <property type="entry name" value="HATPase_c"/>
    <property type="match status" value="1"/>
</dbReference>
<evidence type="ECO:0000256" key="1">
    <source>
        <dbReference type="ARBA" id="ARBA00000085"/>
    </source>
</evidence>
<dbReference type="CDD" id="cd00075">
    <property type="entry name" value="HATPase"/>
    <property type="match status" value="1"/>
</dbReference>
<gene>
    <name evidence="14" type="ORF">PCS_00223</name>
</gene>
<dbReference type="InterPro" id="IPR003594">
    <property type="entry name" value="HATPase_dom"/>
</dbReference>
<dbReference type="PRINTS" id="PR00344">
    <property type="entry name" value="BCTRLSENSOR"/>
</dbReference>
<feature type="transmembrane region" description="Helical" evidence="11">
    <location>
        <begin position="164"/>
        <end position="185"/>
    </location>
</feature>
<dbReference type="EMBL" id="AOSV01000003">
    <property type="protein sequence ID" value="EMG38593.1"/>
    <property type="molecule type" value="Genomic_DNA"/>
</dbReference>
<dbReference type="Pfam" id="PF00512">
    <property type="entry name" value="HisKA"/>
    <property type="match status" value="1"/>
</dbReference>
<sequence>MLSKSLELIHRSIAFKLTLCYSLLFAVSALILFGATHFLLASHLKHEDHEAIRSELAEGVAQYKSGGIEALKQEVRLANEVEILHRVVSPLGETMFLHLPNDMEEADFEKDERQFPGREETWAEVQLGSNIFEVVSADFSDGYFLQVARSTKDREDFLERFREIFVGVMIPVFLLGLGGGALFAFRAFKPIRGLIQTVRSIVIGNMDARVPEARTGDELEELVTLFNGMLERIESLINGMKGTLDNVAHDLRTPVTRLRGVAEMAIQSEGDAEALREALMDCAEEAEHIRMMLNTLMDISEAETGVMRLNMEEVDMTSLIEKTAELYQYVAEDEGVAIHLATREDLRLRGDPNRLQQVLANLLDNAIKYTPEGGRVEIEGHKEDGRIVVHIKDTGQGIPSEELPRIWERLYRIEKSRSERGLGLGLSVVRAVVRAHHGHVEAASESGKGSTFTISLPIAQSGR</sequence>
<keyword evidence="6 11" id="KW-0812">Transmembrane</keyword>
<dbReference type="Proteomes" id="UP000011922">
    <property type="component" value="Unassembled WGS sequence"/>
</dbReference>
<evidence type="ECO:0000256" key="11">
    <source>
        <dbReference type="SAM" id="Phobius"/>
    </source>
</evidence>
<keyword evidence="8 11" id="KW-1133">Transmembrane helix</keyword>
<dbReference type="InterPro" id="IPR036097">
    <property type="entry name" value="HisK_dim/P_sf"/>
</dbReference>
<dbReference type="GO" id="GO:0000155">
    <property type="term" value="F:phosphorelay sensor kinase activity"/>
    <property type="evidence" value="ECO:0007669"/>
    <property type="project" value="InterPro"/>
</dbReference>
<organism evidence="14 15">
    <name type="scientific">Desulfocurvibacter africanus PCS</name>
    <dbReference type="NCBI Taxonomy" id="1262666"/>
    <lineage>
        <taxon>Bacteria</taxon>
        <taxon>Pseudomonadati</taxon>
        <taxon>Thermodesulfobacteriota</taxon>
        <taxon>Desulfovibrionia</taxon>
        <taxon>Desulfovibrionales</taxon>
        <taxon>Desulfovibrionaceae</taxon>
        <taxon>Desulfocurvibacter</taxon>
    </lineage>
</organism>
<keyword evidence="7 14" id="KW-0418">Kinase</keyword>
<evidence type="ECO:0000256" key="6">
    <source>
        <dbReference type="ARBA" id="ARBA00022692"/>
    </source>
</evidence>
<dbReference type="InterPro" id="IPR003661">
    <property type="entry name" value="HisK_dim/P_dom"/>
</dbReference>
<accession>M5Q3K2</accession>
<dbReference type="InterPro" id="IPR004358">
    <property type="entry name" value="Sig_transdc_His_kin-like_C"/>
</dbReference>
<dbReference type="CDD" id="cd00082">
    <property type="entry name" value="HisKA"/>
    <property type="match status" value="1"/>
</dbReference>
<evidence type="ECO:0000259" key="12">
    <source>
        <dbReference type="PROSITE" id="PS50109"/>
    </source>
</evidence>
<keyword evidence="4" id="KW-0597">Phosphoprotein</keyword>
<dbReference type="SUPFAM" id="SSF55874">
    <property type="entry name" value="ATPase domain of HSP90 chaperone/DNA topoisomerase II/histidine kinase"/>
    <property type="match status" value="1"/>
</dbReference>
<dbReference type="PROSITE" id="PS50109">
    <property type="entry name" value="HIS_KIN"/>
    <property type="match status" value="1"/>
</dbReference>
<dbReference type="GO" id="GO:0005886">
    <property type="term" value="C:plasma membrane"/>
    <property type="evidence" value="ECO:0007669"/>
    <property type="project" value="TreeGrafter"/>
</dbReference>
<evidence type="ECO:0000259" key="13">
    <source>
        <dbReference type="PROSITE" id="PS50885"/>
    </source>
</evidence>
<evidence type="ECO:0000256" key="4">
    <source>
        <dbReference type="ARBA" id="ARBA00022553"/>
    </source>
</evidence>
<feature type="domain" description="Histidine kinase" evidence="12">
    <location>
        <begin position="246"/>
        <end position="460"/>
    </location>
</feature>
<name>M5Q3K2_DESAF</name>